<dbReference type="Pfam" id="PF13386">
    <property type="entry name" value="DsbD_2"/>
    <property type="match status" value="1"/>
</dbReference>
<keyword evidence="4" id="KW-1185">Reference proteome</keyword>
<evidence type="ECO:0000259" key="2">
    <source>
        <dbReference type="Pfam" id="PF13386"/>
    </source>
</evidence>
<feature type="transmembrane region" description="Helical" evidence="1">
    <location>
        <begin position="191"/>
        <end position="215"/>
    </location>
</feature>
<name>A0ABU3BNI9_9BACT</name>
<feature type="transmembrane region" description="Helical" evidence="1">
    <location>
        <begin position="52"/>
        <end position="73"/>
    </location>
</feature>
<comment type="caution">
    <text evidence="3">The sequence shown here is derived from an EMBL/GenBank/DDBJ whole genome shotgun (WGS) entry which is preliminary data.</text>
</comment>
<dbReference type="InterPro" id="IPR039447">
    <property type="entry name" value="UreH-like_TM_dom"/>
</dbReference>
<proteinExistence type="predicted"/>
<evidence type="ECO:0000313" key="3">
    <source>
        <dbReference type="EMBL" id="MDT0630835.1"/>
    </source>
</evidence>
<dbReference type="Proteomes" id="UP001267426">
    <property type="component" value="Unassembled WGS sequence"/>
</dbReference>
<gene>
    <name evidence="3" type="ORF">RM540_03665</name>
</gene>
<dbReference type="PANTHER" id="PTHR42208:SF1">
    <property type="entry name" value="HEAVY METAL TRANSPORTER"/>
    <property type="match status" value="1"/>
</dbReference>
<feature type="transmembrane region" description="Helical" evidence="1">
    <location>
        <begin position="158"/>
        <end position="179"/>
    </location>
</feature>
<keyword evidence="1" id="KW-0472">Membrane</keyword>
<sequence length="231" mass="22052">MLNLTAAFLAGLLGSAHCVGMCGGFVALLSVGGGPSVAVRQAAYFAGKTATYAAFGALAGGVGALVTGALGAVSGVLSVGLGVAMVLVGLALCGVAWGGARAPGRGVATRLAPAIGRLAGSGSMPALVALGALNGLLPCGLVYGMLGMAASTGSAGGGAATMAVFGLATVPALALTGVLSRRLRPSGRLRLQRLAGVLVVVMGALTVVRGAGALAPEGHSAHSEMVHGVDR</sequence>
<feature type="transmembrane region" description="Helical" evidence="1">
    <location>
        <begin position="6"/>
        <end position="31"/>
    </location>
</feature>
<evidence type="ECO:0000313" key="4">
    <source>
        <dbReference type="Proteomes" id="UP001267426"/>
    </source>
</evidence>
<accession>A0ABU3BNI9</accession>
<feature type="transmembrane region" description="Helical" evidence="1">
    <location>
        <begin position="79"/>
        <end position="100"/>
    </location>
</feature>
<evidence type="ECO:0000256" key="1">
    <source>
        <dbReference type="SAM" id="Phobius"/>
    </source>
</evidence>
<dbReference type="EMBL" id="JAVRHT010000005">
    <property type="protein sequence ID" value="MDT0630835.1"/>
    <property type="molecule type" value="Genomic_DNA"/>
</dbReference>
<dbReference type="RefSeq" id="WP_311662171.1">
    <property type="nucleotide sequence ID" value="NZ_JAVRHT010000005.1"/>
</dbReference>
<protein>
    <submittedName>
        <fullName evidence="3">Sulfite exporter TauE/SafE family protein</fullName>
    </submittedName>
</protein>
<feature type="transmembrane region" description="Helical" evidence="1">
    <location>
        <begin position="126"/>
        <end position="146"/>
    </location>
</feature>
<keyword evidence="1" id="KW-1133">Transmembrane helix</keyword>
<reference evidence="3 4" key="1">
    <citation type="submission" date="2023-09" db="EMBL/GenBank/DDBJ databases">
        <authorList>
            <person name="Rey-Velasco X."/>
        </authorList>
    </citation>
    <scope>NUCLEOTIDE SEQUENCE [LARGE SCALE GENOMIC DNA]</scope>
    <source>
        <strain evidence="3 4">F394</strain>
    </source>
</reference>
<keyword evidence="1" id="KW-0812">Transmembrane</keyword>
<organism evidence="3 4">
    <name type="scientific">Rubrivirga litoralis</name>
    <dbReference type="NCBI Taxonomy" id="3075598"/>
    <lineage>
        <taxon>Bacteria</taxon>
        <taxon>Pseudomonadati</taxon>
        <taxon>Rhodothermota</taxon>
        <taxon>Rhodothermia</taxon>
        <taxon>Rhodothermales</taxon>
        <taxon>Rubricoccaceae</taxon>
        <taxon>Rubrivirga</taxon>
    </lineage>
</organism>
<dbReference type="PANTHER" id="PTHR42208">
    <property type="entry name" value="HEAVY METAL TRANSPORTER-RELATED"/>
    <property type="match status" value="1"/>
</dbReference>
<feature type="domain" description="Urease accessory protein UreH-like transmembrane" evidence="2">
    <location>
        <begin position="6"/>
        <end position="204"/>
    </location>
</feature>